<reference evidence="1 2" key="1">
    <citation type="journal article" date="2016" name="Front. Microbiol.">
        <title>Comparative Genomics Analysis of Streptomyces Species Reveals Their Adaptation to the Marine Environment and Their Diversity at the Genomic Level.</title>
        <authorList>
            <person name="Tian X."/>
            <person name="Zhang Z."/>
            <person name="Yang T."/>
            <person name="Chen M."/>
            <person name="Li J."/>
            <person name="Chen F."/>
            <person name="Yang J."/>
            <person name="Li W."/>
            <person name="Zhang B."/>
            <person name="Zhang Z."/>
            <person name="Wu J."/>
            <person name="Zhang C."/>
            <person name="Long L."/>
            <person name="Xiao J."/>
        </authorList>
    </citation>
    <scope>NUCLEOTIDE SEQUENCE [LARGE SCALE GENOMIC DNA]</scope>
    <source>
        <strain evidence="1 2">SCSIO M10372</strain>
    </source>
</reference>
<dbReference type="EMBL" id="LJGZ01000103">
    <property type="protein sequence ID" value="OEV16355.1"/>
    <property type="molecule type" value="Genomic_DNA"/>
</dbReference>
<organism evidence="1 2">
    <name type="scientific">Streptomyces nanshensis</name>
    <dbReference type="NCBI Taxonomy" id="518642"/>
    <lineage>
        <taxon>Bacteria</taxon>
        <taxon>Bacillati</taxon>
        <taxon>Actinomycetota</taxon>
        <taxon>Actinomycetes</taxon>
        <taxon>Kitasatosporales</taxon>
        <taxon>Streptomycetaceae</taxon>
        <taxon>Streptomyces</taxon>
    </lineage>
</organism>
<dbReference type="Proteomes" id="UP000175971">
    <property type="component" value="Unassembled WGS sequence"/>
</dbReference>
<dbReference type="RefSeq" id="WP_070203899.1">
    <property type="nucleotide sequence ID" value="NZ_LJGZ01000103.1"/>
</dbReference>
<dbReference type="OrthoDB" id="4267221at2"/>
<evidence type="ECO:0000313" key="1">
    <source>
        <dbReference type="EMBL" id="OEV16355.1"/>
    </source>
</evidence>
<proteinExistence type="predicted"/>
<keyword evidence="2" id="KW-1185">Reference proteome</keyword>
<sequence>MNRQCNVDGCTRQARPQRRLCQAHRARIRRYGDPHFTQWGTADPHDVELIVTEQRPVEGLTRLERVLVARGLTARHVPAAEVARIVGVDKRTVERWRSRDRQKQAA</sequence>
<accession>A0A1E7LJF7</accession>
<name>A0A1E7LJF7_9ACTN</name>
<comment type="caution">
    <text evidence="1">The sequence shown here is derived from an EMBL/GenBank/DDBJ whole genome shotgun (WGS) entry which is preliminary data.</text>
</comment>
<gene>
    <name evidence="1" type="ORF">AN221_32640</name>
</gene>
<evidence type="ECO:0000313" key="2">
    <source>
        <dbReference type="Proteomes" id="UP000175971"/>
    </source>
</evidence>
<dbReference type="AlphaFoldDB" id="A0A1E7LJF7"/>
<protein>
    <submittedName>
        <fullName evidence="1">Uncharacterized protein</fullName>
    </submittedName>
</protein>